<feature type="signal peptide" evidence="15">
    <location>
        <begin position="1"/>
        <end position="23"/>
    </location>
</feature>
<feature type="domain" description="SLBB" evidence="17">
    <location>
        <begin position="122"/>
        <end position="201"/>
    </location>
</feature>
<evidence type="ECO:0000256" key="15">
    <source>
        <dbReference type="SAM" id="SignalP"/>
    </source>
</evidence>
<dbReference type="InterPro" id="IPR049712">
    <property type="entry name" value="Poly_export"/>
</dbReference>
<dbReference type="EMBL" id="CP097649">
    <property type="protein sequence ID" value="URI15040.1"/>
    <property type="molecule type" value="Genomic_DNA"/>
</dbReference>
<dbReference type="Proteomes" id="UP001055429">
    <property type="component" value="Chromosome"/>
</dbReference>
<dbReference type="InterPro" id="IPR054765">
    <property type="entry name" value="SLBB_dom"/>
</dbReference>
<keyword evidence="5" id="KW-0762">Sugar transport</keyword>
<name>A0ABY4SQR7_9CAUL</name>
<dbReference type="Gene3D" id="3.30.1950.10">
    <property type="entry name" value="wza like domain"/>
    <property type="match status" value="1"/>
</dbReference>
<evidence type="ECO:0000256" key="3">
    <source>
        <dbReference type="ARBA" id="ARBA00022448"/>
    </source>
</evidence>
<protein>
    <submittedName>
        <fullName evidence="18">Polysaccharide export protein</fullName>
    </submittedName>
</protein>
<evidence type="ECO:0000256" key="6">
    <source>
        <dbReference type="ARBA" id="ARBA00022692"/>
    </source>
</evidence>
<keyword evidence="12" id="KW-0564">Palmitate</keyword>
<evidence type="ECO:0000259" key="16">
    <source>
        <dbReference type="Pfam" id="PF02563"/>
    </source>
</evidence>
<evidence type="ECO:0000256" key="14">
    <source>
        <dbReference type="ARBA" id="ARBA00023288"/>
    </source>
</evidence>
<dbReference type="PROSITE" id="PS51257">
    <property type="entry name" value="PROKAR_LIPOPROTEIN"/>
    <property type="match status" value="1"/>
</dbReference>
<dbReference type="Pfam" id="PF02563">
    <property type="entry name" value="Poly_export"/>
    <property type="match status" value="1"/>
</dbReference>
<keyword evidence="7 15" id="KW-0732">Signal</keyword>
<evidence type="ECO:0000313" key="18">
    <source>
        <dbReference type="EMBL" id="URI15040.1"/>
    </source>
</evidence>
<keyword evidence="11" id="KW-0472">Membrane</keyword>
<feature type="domain" description="Polysaccharide export protein N-terminal" evidence="16">
    <location>
        <begin position="41"/>
        <end position="116"/>
    </location>
</feature>
<evidence type="ECO:0000256" key="12">
    <source>
        <dbReference type="ARBA" id="ARBA00023139"/>
    </source>
</evidence>
<reference evidence="18" key="1">
    <citation type="submission" date="2022-05" db="EMBL/GenBank/DDBJ databases">
        <title>Brevundimonas albigilva TT17 genome sequence.</title>
        <authorList>
            <person name="Lee K."/>
            <person name="Son H."/>
        </authorList>
    </citation>
    <scope>NUCLEOTIDE SEQUENCE</scope>
    <source>
        <strain evidence="18">TT17</strain>
    </source>
</reference>
<evidence type="ECO:0000256" key="1">
    <source>
        <dbReference type="ARBA" id="ARBA00004571"/>
    </source>
</evidence>
<keyword evidence="8" id="KW-0625">Polysaccharide transport</keyword>
<comment type="similarity">
    <text evidence="2">Belongs to the BexD/CtrA/VexA family.</text>
</comment>
<evidence type="ECO:0000256" key="2">
    <source>
        <dbReference type="ARBA" id="ARBA00009450"/>
    </source>
</evidence>
<accession>A0ABY4SQR7</accession>
<comment type="subcellular location">
    <subcellularLocation>
        <location evidence="1">Cell outer membrane</location>
        <topology evidence="1">Multi-pass membrane protein</topology>
    </subcellularLocation>
</comment>
<dbReference type="PANTHER" id="PTHR33619">
    <property type="entry name" value="POLYSACCHARIDE EXPORT PROTEIN GFCE-RELATED"/>
    <property type="match status" value="1"/>
</dbReference>
<dbReference type="RefSeq" id="WP_250201826.1">
    <property type="nucleotide sequence ID" value="NZ_CP097649.1"/>
</dbReference>
<sequence>MIRMRTFTLATALMAGAALSACATRSAAPPAVLPTPVVQQAPQPTYRIGPFDQLQVNVFGVPELSGAAQVDGDGQLNLPLVGAVEALGRTPPQLAVEVERAYATRYVRDPNVTIQITTPQSQRIVVSGQVREAGVFPVQGRLTLLQAIAQAQGLSDYANSSNVVVLRQGDGQQSAARFDLREIEAGRMADPELAPGDTVIVDTARARRLIRDLAPLGTLFAIFRVFE</sequence>
<feature type="chain" id="PRO_5045621836" evidence="15">
    <location>
        <begin position="24"/>
        <end position="227"/>
    </location>
</feature>
<keyword evidence="6" id="KW-0812">Transmembrane</keyword>
<keyword evidence="4" id="KW-1134">Transmembrane beta strand</keyword>
<gene>
    <name evidence="18" type="ORF">M8231_14775</name>
</gene>
<keyword evidence="19" id="KW-1185">Reference proteome</keyword>
<keyword evidence="10" id="KW-0626">Porin</keyword>
<keyword evidence="13" id="KW-0998">Cell outer membrane</keyword>
<evidence type="ECO:0000313" key="19">
    <source>
        <dbReference type="Proteomes" id="UP001055429"/>
    </source>
</evidence>
<evidence type="ECO:0000256" key="4">
    <source>
        <dbReference type="ARBA" id="ARBA00022452"/>
    </source>
</evidence>
<evidence type="ECO:0000256" key="10">
    <source>
        <dbReference type="ARBA" id="ARBA00023114"/>
    </source>
</evidence>
<dbReference type="InterPro" id="IPR003715">
    <property type="entry name" value="Poly_export_N"/>
</dbReference>
<dbReference type="Pfam" id="PF22461">
    <property type="entry name" value="SLBB_2"/>
    <property type="match status" value="1"/>
</dbReference>
<keyword evidence="14" id="KW-0449">Lipoprotein</keyword>
<evidence type="ECO:0000256" key="9">
    <source>
        <dbReference type="ARBA" id="ARBA00023065"/>
    </source>
</evidence>
<evidence type="ECO:0000256" key="13">
    <source>
        <dbReference type="ARBA" id="ARBA00023237"/>
    </source>
</evidence>
<dbReference type="PANTHER" id="PTHR33619:SF3">
    <property type="entry name" value="POLYSACCHARIDE EXPORT PROTEIN GFCE-RELATED"/>
    <property type="match status" value="1"/>
</dbReference>
<keyword evidence="9" id="KW-0406">Ion transport</keyword>
<evidence type="ECO:0000256" key="11">
    <source>
        <dbReference type="ARBA" id="ARBA00023136"/>
    </source>
</evidence>
<keyword evidence="3" id="KW-0813">Transport</keyword>
<evidence type="ECO:0000256" key="8">
    <source>
        <dbReference type="ARBA" id="ARBA00023047"/>
    </source>
</evidence>
<evidence type="ECO:0000256" key="5">
    <source>
        <dbReference type="ARBA" id="ARBA00022597"/>
    </source>
</evidence>
<dbReference type="Gene3D" id="3.10.560.10">
    <property type="entry name" value="Outer membrane lipoprotein wza domain like"/>
    <property type="match status" value="1"/>
</dbReference>
<evidence type="ECO:0000256" key="7">
    <source>
        <dbReference type="ARBA" id="ARBA00022729"/>
    </source>
</evidence>
<organism evidence="18 19">
    <name type="scientific">Brevundimonas albigilva</name>
    <dbReference type="NCBI Taxonomy" id="1312364"/>
    <lineage>
        <taxon>Bacteria</taxon>
        <taxon>Pseudomonadati</taxon>
        <taxon>Pseudomonadota</taxon>
        <taxon>Alphaproteobacteria</taxon>
        <taxon>Caulobacterales</taxon>
        <taxon>Caulobacteraceae</taxon>
        <taxon>Brevundimonas</taxon>
    </lineage>
</organism>
<evidence type="ECO:0000259" key="17">
    <source>
        <dbReference type="Pfam" id="PF22461"/>
    </source>
</evidence>
<proteinExistence type="inferred from homology"/>